<feature type="coiled-coil region" evidence="2">
    <location>
        <begin position="443"/>
        <end position="499"/>
    </location>
</feature>
<feature type="coiled-coil region" evidence="2">
    <location>
        <begin position="301"/>
        <end position="360"/>
    </location>
</feature>
<keyword evidence="2" id="KW-0175">Coiled coil</keyword>
<feature type="coiled-coil region" evidence="2">
    <location>
        <begin position="731"/>
        <end position="765"/>
    </location>
</feature>
<dbReference type="InterPro" id="IPR008139">
    <property type="entry name" value="SaposinB_dom"/>
</dbReference>
<proteinExistence type="predicted"/>
<feature type="chain" id="PRO_5001990681" evidence="3">
    <location>
        <begin position="17"/>
        <end position="984"/>
    </location>
</feature>
<dbReference type="KEGG" id="eiv:EIN_469400"/>
<sequence length="984" mass="116264">MRSTVILFTLVLLVLSSEVVKVTYEVSHKDRKELEKKAEQRFAVEFLRIKKHQDHLKQHLKKKISVFKANKETYQKVRDTTLNEKKEATKVSLEYLEQIKALDLEPAKVRLEAKKNNKTMAEADQLVSDAVKKAIGEKLKLSNKQTKNNLKVEKIAKRLQHYENKINKENRHLKRAEFKLTKLHAKIASTKTDLDTKKKRYVAKRMRQLERIARVKAIKKMIKKIEKKLDNVENEGERKKLINKQKVAKTMLVKIEARVNIHKTRKAQKKARWNSITATIKNMNRYIKGWKYDQKLRILDVAKATAQVNGLQKSIETIINQAKKTHKVDTVELQKVVDKKSAAMNQLDKVRTELEEFQEKGEKRIRVYQYSILRQKMNDAKIRISQHRLSKDAAKVTKKEYMTRIQKLNKLKRRMGLCPMNRLRIKRRLRVYKKEVKIATGKIRRNNKKILRLENRLSSLERRFRKIQKKRIAKIVITMSRLKGKLNHLRQEIMAIRVRKQSGQKEILLVKMRNLQIQEKQVKNTLKRYHGRNGHVLRKLETIRKEELAAAKKFYKDKKKMYKRVKVVIKRLTKKVEVFSSQVKEHNGSPFKQVKMMRKMKKYVNKLEKAKELKKSLKIKKDTARSKYEVLKTKAINRLHTRRSQMYAEQTWKLSELRQLAKSEKDTTTLIKKTTDFKTMKSLNKELKYVRKDGKMIQLELYKLVKKISKVNQLFVRHSQYTAIRRAKVIFKKYNKKYLKFELKKNQLKRKMAKYQDQLNEIFKKQPYVTQTLAKAALNDRLRLVKTSLGDLQTDYATAEKQQKRLIVRTLRLSKEYFNLLNVKLSDLKTRLGIKQQQRPVVSKKALYTINPDVQKRAIRNLKVIDSDIEDLDHSIDKTQKKINKTAYVINKLKAALKPKGKKCMKQTDCKICRKLGKVAKYGITRHESDSIILNRLRGVCTRIAADRQKECYHQAMNMAMKALHTFDPAKFEVTEVCTQLGKC</sequence>
<feature type="signal peptide" evidence="3">
    <location>
        <begin position="1"/>
        <end position="16"/>
    </location>
</feature>
<evidence type="ECO:0000256" key="2">
    <source>
        <dbReference type="SAM" id="Coils"/>
    </source>
</evidence>
<evidence type="ECO:0000256" key="1">
    <source>
        <dbReference type="ARBA" id="ARBA00023157"/>
    </source>
</evidence>
<evidence type="ECO:0000256" key="3">
    <source>
        <dbReference type="SAM" id="SignalP"/>
    </source>
</evidence>
<reference evidence="5 6" key="1">
    <citation type="submission" date="2012-10" db="EMBL/GenBank/DDBJ databases">
        <authorList>
            <person name="Zafar N."/>
            <person name="Inman J."/>
            <person name="Hall N."/>
            <person name="Lorenzi H."/>
            <person name="Caler E."/>
        </authorList>
    </citation>
    <scope>NUCLEOTIDE SEQUENCE [LARGE SCALE GENOMIC DNA]</scope>
    <source>
        <strain evidence="5 6">IP1</strain>
    </source>
</reference>
<dbReference type="VEuPathDB" id="AmoebaDB:EIN_469400"/>
<dbReference type="PROSITE" id="PS50015">
    <property type="entry name" value="SAP_B"/>
    <property type="match status" value="1"/>
</dbReference>
<dbReference type="OrthoDB" id="28461at2759"/>
<keyword evidence="3" id="KW-0732">Signal</keyword>
<organism evidence="5 6">
    <name type="scientific">Entamoeba invadens IP1</name>
    <dbReference type="NCBI Taxonomy" id="370355"/>
    <lineage>
        <taxon>Eukaryota</taxon>
        <taxon>Amoebozoa</taxon>
        <taxon>Evosea</taxon>
        <taxon>Archamoebae</taxon>
        <taxon>Mastigamoebida</taxon>
        <taxon>Entamoebidae</taxon>
        <taxon>Entamoeba</taxon>
    </lineage>
</organism>
<feature type="domain" description="Saposin B-type" evidence="4">
    <location>
        <begin position="906"/>
        <end position="984"/>
    </location>
</feature>
<protein>
    <submittedName>
        <fullName evidence="5">Coiled-coil domain containing protein, putative</fullName>
    </submittedName>
</protein>
<dbReference type="Proteomes" id="UP000014680">
    <property type="component" value="Unassembled WGS sequence"/>
</dbReference>
<dbReference type="OMA" id="ARKHQDH"/>
<feature type="coiled-coil region" evidence="2">
    <location>
        <begin position="215"/>
        <end position="242"/>
    </location>
</feature>
<keyword evidence="6" id="KW-1185">Reference proteome</keyword>
<evidence type="ECO:0000313" key="5">
    <source>
        <dbReference type="EMBL" id="ELP83736.1"/>
    </source>
</evidence>
<dbReference type="GeneID" id="14882706"/>
<gene>
    <name evidence="5" type="ORF">EIN_469400</name>
</gene>
<evidence type="ECO:0000259" key="4">
    <source>
        <dbReference type="PROSITE" id="PS50015"/>
    </source>
</evidence>
<feature type="coiled-coil region" evidence="2">
    <location>
        <begin position="152"/>
        <end position="179"/>
    </location>
</feature>
<name>A0A0A1TYX9_ENTIV</name>
<evidence type="ECO:0000313" key="6">
    <source>
        <dbReference type="Proteomes" id="UP000014680"/>
    </source>
</evidence>
<keyword evidence="1" id="KW-1015">Disulfide bond</keyword>
<dbReference type="AlphaFoldDB" id="A0A0A1TYX9"/>
<feature type="coiled-coil region" evidence="2">
    <location>
        <begin position="600"/>
        <end position="634"/>
    </location>
</feature>
<accession>A0A0A1TYX9</accession>
<dbReference type="RefSeq" id="XP_004183082.1">
    <property type="nucleotide sequence ID" value="XM_004183034.1"/>
</dbReference>
<dbReference type="EMBL" id="KB207240">
    <property type="protein sequence ID" value="ELP83736.1"/>
    <property type="molecule type" value="Genomic_DNA"/>
</dbReference>